<evidence type="ECO:0000313" key="3">
    <source>
        <dbReference type="Proteomes" id="UP000242715"/>
    </source>
</evidence>
<dbReference type="Pfam" id="PF13456">
    <property type="entry name" value="RVT_3"/>
    <property type="match status" value="1"/>
</dbReference>
<evidence type="ECO:0000259" key="1">
    <source>
        <dbReference type="PROSITE" id="PS50879"/>
    </source>
</evidence>
<dbReference type="InterPro" id="IPR036397">
    <property type="entry name" value="RNaseH_sf"/>
</dbReference>
<dbReference type="Proteomes" id="UP000242715">
    <property type="component" value="Unassembled WGS sequence"/>
</dbReference>
<protein>
    <recommendedName>
        <fullName evidence="1">RNase H type-1 domain-containing protein</fullName>
    </recommendedName>
</protein>
<dbReference type="PANTHER" id="PTHR47723:SF13">
    <property type="entry name" value="PUTATIVE-RELATED"/>
    <property type="match status" value="1"/>
</dbReference>
<dbReference type="PANTHER" id="PTHR47723">
    <property type="entry name" value="OS05G0353850 PROTEIN"/>
    <property type="match status" value="1"/>
</dbReference>
<sequence>MARLDGIQISLQNGHRHAGLHQLELKLQKELTEILKKEELMWFQRSRAKWLIDGDRNTRYYHVKTISRRRRNNIVMLKDCDGNWIDDSLKLQELVNNFYKALFTIKNQSCGWQQTNITFPELERDEIARLGDDISNDEIKKAVYEMSPWKAPGPYGFPAGFYQHSWEIVGTSVCDFVKKVVVERLKGFIPKLVSPFQTGFVPGRNIHENIIVAKEMVHNMHMAKGQTGYFVIKVDLSKAYDKISWEFIWRVLVEIKLPDKMINIIMHSITSVETNVKWHGARAEYFRPQRVEEGRWKTLRAGRNGPVVSHIMFADDLFLFGEATTRQMRGFRETEHLGKYLGVPLTGRAPRKEDFQYIIDQVSVKLANWKANQLSFAGRVTLAKSVIEAVPIYPMMTNRIPKGVLEEIHKLQRNFIWGDKDACILKLGWKLTSGATDWWCEVMRGNEFCCWALGDGTNVDAWKHAWIDEDLRIEEQGINIPSGLQNMKVSDLVDINGQWNWSILQDISWPEFWANVCYYLWIWRNKELHDENFIRPGHAVQFVLQRCREYKNANKSKRIVTDKPHSTVWIGWKPPVIGWIKLNTDGACKGRITTGCGGVIRNSSGVWIRGFATHVGVCSAFTVELWGVLEGLRYAWYRGFRFVELDVDSVAVVQAIKSGVATSVIGISLLRSICRLLEEEWEVKIAHSYREANSCADALANIGCSLHLNIVYFDECPDQVKHLISADSRGITSPRLIPL</sequence>
<dbReference type="Gene3D" id="3.30.420.10">
    <property type="entry name" value="Ribonuclease H-like superfamily/Ribonuclease H"/>
    <property type="match status" value="1"/>
</dbReference>
<dbReference type="CDD" id="cd06222">
    <property type="entry name" value="RNase_H_like"/>
    <property type="match status" value="1"/>
</dbReference>
<reference evidence="3" key="1">
    <citation type="journal article" date="2017" name="Front. Plant Sci.">
        <title>Climate Clever Clovers: New Paradigm to Reduce the Environmental Footprint of Ruminants by Breeding Low Methanogenic Forages Utilizing Haplotype Variation.</title>
        <authorList>
            <person name="Kaur P."/>
            <person name="Appels R."/>
            <person name="Bayer P.E."/>
            <person name="Keeble-Gagnere G."/>
            <person name="Wang J."/>
            <person name="Hirakawa H."/>
            <person name="Shirasawa K."/>
            <person name="Vercoe P."/>
            <person name="Stefanova K."/>
            <person name="Durmic Z."/>
            <person name="Nichols P."/>
            <person name="Revell C."/>
            <person name="Isobe S.N."/>
            <person name="Edwards D."/>
            <person name="Erskine W."/>
        </authorList>
    </citation>
    <scope>NUCLEOTIDE SEQUENCE [LARGE SCALE GENOMIC DNA]</scope>
    <source>
        <strain evidence="3">cv. Daliak</strain>
    </source>
</reference>
<dbReference type="Pfam" id="PF00078">
    <property type="entry name" value="RVT_1"/>
    <property type="match status" value="1"/>
</dbReference>
<dbReference type="SUPFAM" id="SSF53098">
    <property type="entry name" value="Ribonuclease H-like"/>
    <property type="match status" value="1"/>
</dbReference>
<organism evidence="2 3">
    <name type="scientific">Trifolium subterraneum</name>
    <name type="common">Subterranean clover</name>
    <dbReference type="NCBI Taxonomy" id="3900"/>
    <lineage>
        <taxon>Eukaryota</taxon>
        <taxon>Viridiplantae</taxon>
        <taxon>Streptophyta</taxon>
        <taxon>Embryophyta</taxon>
        <taxon>Tracheophyta</taxon>
        <taxon>Spermatophyta</taxon>
        <taxon>Magnoliopsida</taxon>
        <taxon>eudicotyledons</taxon>
        <taxon>Gunneridae</taxon>
        <taxon>Pentapetalae</taxon>
        <taxon>rosids</taxon>
        <taxon>fabids</taxon>
        <taxon>Fabales</taxon>
        <taxon>Fabaceae</taxon>
        <taxon>Papilionoideae</taxon>
        <taxon>50 kb inversion clade</taxon>
        <taxon>NPAAA clade</taxon>
        <taxon>Hologalegina</taxon>
        <taxon>IRL clade</taxon>
        <taxon>Trifolieae</taxon>
        <taxon>Trifolium</taxon>
    </lineage>
</organism>
<proteinExistence type="predicted"/>
<dbReference type="InterPro" id="IPR053151">
    <property type="entry name" value="RNase_H-like"/>
</dbReference>
<dbReference type="OrthoDB" id="1434716at2759"/>
<dbReference type="InterPro" id="IPR002156">
    <property type="entry name" value="RNaseH_domain"/>
</dbReference>
<dbReference type="GO" id="GO:0003676">
    <property type="term" value="F:nucleic acid binding"/>
    <property type="evidence" value="ECO:0007669"/>
    <property type="project" value="InterPro"/>
</dbReference>
<dbReference type="AlphaFoldDB" id="A0A2Z6N7B1"/>
<feature type="domain" description="RNase H type-1" evidence="1">
    <location>
        <begin position="576"/>
        <end position="705"/>
    </location>
</feature>
<dbReference type="PROSITE" id="PS50879">
    <property type="entry name" value="RNASE_H_1"/>
    <property type="match status" value="1"/>
</dbReference>
<dbReference type="InterPro" id="IPR044730">
    <property type="entry name" value="RNase_H-like_dom_plant"/>
</dbReference>
<dbReference type="EMBL" id="DF973502">
    <property type="protein sequence ID" value="GAU32702.1"/>
    <property type="molecule type" value="Genomic_DNA"/>
</dbReference>
<dbReference type="GO" id="GO:0004523">
    <property type="term" value="F:RNA-DNA hybrid ribonuclease activity"/>
    <property type="evidence" value="ECO:0007669"/>
    <property type="project" value="InterPro"/>
</dbReference>
<keyword evidence="3" id="KW-1185">Reference proteome</keyword>
<dbReference type="InterPro" id="IPR012337">
    <property type="entry name" value="RNaseH-like_sf"/>
</dbReference>
<accession>A0A2Z6N7B1</accession>
<evidence type="ECO:0000313" key="2">
    <source>
        <dbReference type="EMBL" id="GAU32702.1"/>
    </source>
</evidence>
<dbReference type="InterPro" id="IPR000477">
    <property type="entry name" value="RT_dom"/>
</dbReference>
<gene>
    <name evidence="2" type="ORF">TSUD_145760</name>
</gene>
<name>A0A2Z6N7B1_TRISU</name>